<evidence type="ECO:0000313" key="14">
    <source>
        <dbReference type="Proteomes" id="UP000281468"/>
    </source>
</evidence>
<dbReference type="Pfam" id="PF03648">
    <property type="entry name" value="Glyco_hydro_67N"/>
    <property type="match status" value="1"/>
</dbReference>
<sequence>MDFTGFHGPLRVLVRSAHMVEFAQLCHILSSDDTSFRPRSEPASERGAISPPDLTGNVFSHVTIKTAQKSALRDTASDLRHQQDDAPWWDTQSQSVIEILDYCARSGHGFSSLKMSKAAKLRYGRNVNRSFPFAPLNGGKIALTVVRWVADVALKNVTGIDGWLRYARIPNADSLRGQVPGHIVALNDSETSPVFTAGQELMSGMAGILGANVDVSYSMSEKGSYRNATGTLIVGSMDQFEGASIDMSEEPELIEDGYHIAFSGSDVHIIGSNQRGALYGAFKLLAWLAQGRIPQDSYTSNPDAPIRWGNQWDNLQDGGNHGSVERGYAGDSIFFKDGGVREDLSRVPLYARLLASVGINALVVNNVNANESMVEPRIVEGLGRIADLMRPYGVRLGMSLNFATPELLGVLDTFDPFDESVIQFWQDRTDLIYSHIPDMAGYLVKANSEGQPGPLTYNRTLADGANLFARRVQPYGGVVMFRGFVYDSTSLNQTEDWRADRANAAVEFFDGLDGKFEDNVVVQIKYGPIDFQVREPASPLFAHLQNTATAIELQVTQEYLGQQCHVFYYADLWKSVLDWDMRYEEKPSLVRDIIAGRRFNQSLGGYAAVINVGLNQTWLGSHLAMSNLYLYGRMSWDPTVSGEDVIQDWTRMTFNHNPDVIQTIKEISMESWPTYENYSGNLGIQTLADITGSHYGPDPASQDGNPWGQWTRADTFSIGMDRTVFNGTGFAGQYPAIVRNKYDNISTTPDDLLLWFHHVNYTYPLKESDETVIQHFYNAHYAGAANAQTYAPRWEALKGKMNQQQYEEQLYRLIYQGGHSIVWRDTINQFYYNLSSIPDEQNRGGCGGDFPYRIEAESMELDGYNVTIAEPWNTASSGRLIAASSNDTATATATVPDSLLTSNSSTYDVAVNYFDVAIGIAHWTLYLNDRMVGEWKGDMEYQLGHAPAVAINGDSNTRITFHDVEVRSGDVLKIVGEPEREDVAAVDYISIFPPGVVD</sequence>
<dbReference type="SUPFAM" id="SSF51445">
    <property type="entry name" value="(Trans)glycosidases"/>
    <property type="match status" value="1"/>
</dbReference>
<dbReference type="GO" id="GO:0046559">
    <property type="term" value="F:alpha-glucuronidase activity"/>
    <property type="evidence" value="ECO:0007669"/>
    <property type="project" value="UniProtKB-EC"/>
</dbReference>
<evidence type="ECO:0000256" key="2">
    <source>
        <dbReference type="ARBA" id="ARBA00012271"/>
    </source>
</evidence>
<accession>A0A3M7F504</accession>
<keyword evidence="4 9" id="KW-0378">Hydrolase</keyword>
<comment type="subcellular location">
    <subcellularLocation>
        <location evidence="9">Secreted</location>
    </subcellularLocation>
</comment>
<dbReference type="GO" id="GO:0005576">
    <property type="term" value="C:extracellular region"/>
    <property type="evidence" value="ECO:0007669"/>
    <property type="project" value="UniProtKB-SubCell"/>
</dbReference>
<evidence type="ECO:0000256" key="7">
    <source>
        <dbReference type="ARBA" id="ARBA00023326"/>
    </source>
</evidence>
<evidence type="ECO:0000256" key="4">
    <source>
        <dbReference type="ARBA" id="ARBA00022801"/>
    </source>
</evidence>
<dbReference type="GO" id="GO:0045493">
    <property type="term" value="P:xylan catabolic process"/>
    <property type="evidence" value="ECO:0007669"/>
    <property type="project" value="UniProtKB-KW"/>
</dbReference>
<feature type="domain" description="Glycosyl hydrolase family 67 catalytic" evidence="12">
    <location>
        <begin position="295"/>
        <end position="618"/>
    </location>
</feature>
<dbReference type="PANTHER" id="PTHR39207:SF1">
    <property type="entry name" value="ALPHA-GLUCURONIDASE A"/>
    <property type="match status" value="1"/>
</dbReference>
<comment type="function">
    <text evidence="9">Alpha-glucuronidase involved in the hydrolysis of xylan, a major structural heterogeneous polysaccharide found in plant biomass representing the second most abundant polysaccharide in the biosphere, after cellulose. Releases 4-O-methylglucuronic acid from xylan.</text>
</comment>
<dbReference type="InterPro" id="IPR005154">
    <property type="entry name" value="Glyco_hydro_67_aGlcAse_N"/>
</dbReference>
<evidence type="ECO:0000256" key="5">
    <source>
        <dbReference type="ARBA" id="ARBA00023277"/>
    </source>
</evidence>
<evidence type="ECO:0000259" key="12">
    <source>
        <dbReference type="Pfam" id="PF07488"/>
    </source>
</evidence>
<dbReference type="Gene3D" id="3.30.379.10">
    <property type="entry name" value="Chitobiase/beta-hexosaminidase domain 2-like"/>
    <property type="match status" value="1"/>
</dbReference>
<dbReference type="InterPro" id="IPR037054">
    <property type="entry name" value="A-glucoronidase_C_sf"/>
</dbReference>
<comment type="similarity">
    <text evidence="1 9">Belongs to the glycosyl hydrolase 67 family.</text>
</comment>
<dbReference type="EMBL" id="QWIQ01000517">
    <property type="protein sequence ID" value="RMY83636.1"/>
    <property type="molecule type" value="Genomic_DNA"/>
</dbReference>
<dbReference type="PANTHER" id="PTHR39207">
    <property type="entry name" value="ALPHA-GLUCURONIDASE A"/>
    <property type="match status" value="1"/>
</dbReference>
<keyword evidence="6 9" id="KW-0326">Glycosidase</keyword>
<dbReference type="InterPro" id="IPR011100">
    <property type="entry name" value="Glyco_hydro_67_cat"/>
</dbReference>
<dbReference type="Pfam" id="PF07477">
    <property type="entry name" value="Glyco_hydro_67C"/>
    <property type="match status" value="1"/>
</dbReference>
<reference evidence="13 14" key="1">
    <citation type="journal article" date="2018" name="BMC Genomics">
        <title>Genomic evidence for intraspecific hybridization in a clonal and extremely halotolerant yeast.</title>
        <authorList>
            <person name="Gostincar C."/>
            <person name="Stajich J.E."/>
            <person name="Zupancic J."/>
            <person name="Zalar P."/>
            <person name="Gunde-Cimerman N."/>
        </authorList>
    </citation>
    <scope>NUCLEOTIDE SEQUENCE [LARGE SCALE GENOMIC DNA]</scope>
    <source>
        <strain evidence="13 14">EXF-171</strain>
    </source>
</reference>
<evidence type="ECO:0000256" key="6">
    <source>
        <dbReference type="ARBA" id="ARBA00023295"/>
    </source>
</evidence>
<evidence type="ECO:0000256" key="8">
    <source>
        <dbReference type="ARBA" id="ARBA00048838"/>
    </source>
</evidence>
<dbReference type="InterPro" id="IPR011099">
    <property type="entry name" value="Glyco_hydro_67_C"/>
</dbReference>
<protein>
    <recommendedName>
        <fullName evidence="2 9">Alpha-glucuronidase</fullName>
        <ecNumber evidence="2 9">3.2.1.139</ecNumber>
    </recommendedName>
</protein>
<name>A0A3M7F504_HORWE</name>
<dbReference type="Gene3D" id="3.90.1330.10">
    <property type="entry name" value="Alpha-glucuronidase, C-terminal domain"/>
    <property type="match status" value="1"/>
</dbReference>
<dbReference type="CDD" id="cd02795">
    <property type="entry name" value="CBM6-CBM35-CBM36_like"/>
    <property type="match status" value="1"/>
</dbReference>
<evidence type="ECO:0000256" key="9">
    <source>
        <dbReference type="RuleBase" id="RU361198"/>
    </source>
</evidence>
<dbReference type="Gene3D" id="3.20.20.80">
    <property type="entry name" value="Glycosidases"/>
    <property type="match status" value="1"/>
</dbReference>
<dbReference type="VEuPathDB" id="FungiDB:BTJ68_07922"/>
<evidence type="ECO:0000256" key="3">
    <source>
        <dbReference type="ARBA" id="ARBA00022651"/>
    </source>
</evidence>
<dbReference type="Proteomes" id="UP000281468">
    <property type="component" value="Unassembled WGS sequence"/>
</dbReference>
<proteinExistence type="inferred from homology"/>
<feature type="domain" description="Alpha glucuronidase N-terminal" evidence="10">
    <location>
        <begin position="162"/>
        <end position="284"/>
    </location>
</feature>
<feature type="domain" description="Glycosyl hydrolase family 67 C-terminal" evidence="11">
    <location>
        <begin position="620"/>
        <end position="843"/>
    </location>
</feature>
<evidence type="ECO:0000259" key="11">
    <source>
        <dbReference type="Pfam" id="PF07477"/>
    </source>
</evidence>
<organism evidence="13 14">
    <name type="scientific">Hortaea werneckii</name>
    <name type="common">Black yeast</name>
    <name type="synonym">Cladosporium werneckii</name>
    <dbReference type="NCBI Taxonomy" id="91943"/>
    <lineage>
        <taxon>Eukaryota</taxon>
        <taxon>Fungi</taxon>
        <taxon>Dikarya</taxon>
        <taxon>Ascomycota</taxon>
        <taxon>Pezizomycotina</taxon>
        <taxon>Dothideomycetes</taxon>
        <taxon>Dothideomycetidae</taxon>
        <taxon>Mycosphaerellales</taxon>
        <taxon>Teratosphaeriaceae</taxon>
        <taxon>Hortaea</taxon>
    </lineage>
</organism>
<dbReference type="AlphaFoldDB" id="A0A3M7F504"/>
<dbReference type="InterPro" id="IPR017853">
    <property type="entry name" value="GH"/>
</dbReference>
<keyword evidence="3 9" id="KW-0858">Xylan degradation</keyword>
<dbReference type="SUPFAM" id="SSF55545">
    <property type="entry name" value="beta-N-acetylhexosaminidase-like domain"/>
    <property type="match status" value="1"/>
</dbReference>
<gene>
    <name evidence="9" type="primary">aguA</name>
    <name evidence="13" type="ORF">D0862_11641</name>
</gene>
<dbReference type="Pfam" id="PF07488">
    <property type="entry name" value="Glyco_hydro_67M"/>
    <property type="match status" value="1"/>
</dbReference>
<evidence type="ECO:0000256" key="1">
    <source>
        <dbReference type="ARBA" id="ARBA00008833"/>
    </source>
</evidence>
<comment type="catalytic activity">
    <reaction evidence="8 9">
        <text>an alpha-D-glucuronoside + H2O = D-glucuronate + an alcohol</text>
        <dbReference type="Rhea" id="RHEA:20005"/>
        <dbReference type="ChEBI" id="CHEBI:15377"/>
        <dbReference type="ChEBI" id="CHEBI:30879"/>
        <dbReference type="ChEBI" id="CHEBI:58720"/>
        <dbReference type="ChEBI" id="CHEBI:58899"/>
        <dbReference type="EC" id="3.2.1.139"/>
    </reaction>
</comment>
<evidence type="ECO:0000259" key="10">
    <source>
        <dbReference type="Pfam" id="PF03648"/>
    </source>
</evidence>
<dbReference type="InterPro" id="IPR029018">
    <property type="entry name" value="Hex-like_dom2"/>
</dbReference>
<comment type="caution">
    <text evidence="13">The sequence shown here is derived from an EMBL/GenBank/DDBJ whole genome shotgun (WGS) entry which is preliminary data.</text>
</comment>
<keyword evidence="5 9" id="KW-0119">Carbohydrate metabolism</keyword>
<evidence type="ECO:0000313" key="13">
    <source>
        <dbReference type="EMBL" id="RMY83636.1"/>
    </source>
</evidence>
<keyword evidence="7 9" id="KW-0624">Polysaccharide degradation</keyword>
<dbReference type="EC" id="3.2.1.139" evidence="2 9"/>